<evidence type="ECO:0000313" key="3">
    <source>
        <dbReference type="Proteomes" id="UP001305779"/>
    </source>
</evidence>
<comment type="caution">
    <text evidence="2">The sequence shown here is derived from an EMBL/GenBank/DDBJ whole genome shotgun (WGS) entry which is preliminary data.</text>
</comment>
<organism evidence="2 3">
    <name type="scientific">Zasmidium cellare</name>
    <name type="common">Wine cellar mold</name>
    <name type="synonym">Racodium cellare</name>
    <dbReference type="NCBI Taxonomy" id="395010"/>
    <lineage>
        <taxon>Eukaryota</taxon>
        <taxon>Fungi</taxon>
        <taxon>Dikarya</taxon>
        <taxon>Ascomycota</taxon>
        <taxon>Pezizomycotina</taxon>
        <taxon>Dothideomycetes</taxon>
        <taxon>Dothideomycetidae</taxon>
        <taxon>Mycosphaerellales</taxon>
        <taxon>Mycosphaerellaceae</taxon>
        <taxon>Zasmidium</taxon>
    </lineage>
</organism>
<name>A0ABR0F527_ZASCE</name>
<sequence length="144" mass="15417">MSNNNTSPKQTSTPSDKSSPSQPSNQNTSTQDPTTTPPPPDSDLTAEPEEITHSDAHERFSFVIPKKGLPLPEELEQNGKPTGQPQHVQKTMAEFAEDFDRKYGVHGSGVRAPRKESGGGDGERKKGDEEGKGGEEGGNGFKGE</sequence>
<feature type="compositionally biased region" description="Basic and acidic residues" evidence="1">
    <location>
        <begin position="50"/>
        <end position="60"/>
    </location>
</feature>
<feature type="region of interest" description="Disordered" evidence="1">
    <location>
        <begin position="1"/>
        <end position="144"/>
    </location>
</feature>
<gene>
    <name evidence="2" type="ORF">PRZ48_002514</name>
</gene>
<proteinExistence type="predicted"/>
<evidence type="ECO:0000313" key="2">
    <source>
        <dbReference type="EMBL" id="KAK4508775.1"/>
    </source>
</evidence>
<feature type="compositionally biased region" description="Basic and acidic residues" evidence="1">
    <location>
        <begin position="113"/>
        <end position="135"/>
    </location>
</feature>
<feature type="compositionally biased region" description="Low complexity" evidence="1">
    <location>
        <begin position="1"/>
        <end position="34"/>
    </location>
</feature>
<accession>A0ABR0F527</accession>
<protein>
    <submittedName>
        <fullName evidence="2">Uncharacterized protein</fullName>
    </submittedName>
</protein>
<feature type="compositionally biased region" description="Polar residues" evidence="1">
    <location>
        <begin position="79"/>
        <end position="89"/>
    </location>
</feature>
<dbReference type="EMBL" id="JAXOVC010000001">
    <property type="protein sequence ID" value="KAK4508775.1"/>
    <property type="molecule type" value="Genomic_DNA"/>
</dbReference>
<reference evidence="2 3" key="1">
    <citation type="journal article" date="2023" name="G3 (Bethesda)">
        <title>A chromosome-level genome assembly of Zasmidium syzygii isolated from banana leaves.</title>
        <authorList>
            <person name="van Westerhoven A.C."/>
            <person name="Mehrabi R."/>
            <person name="Talebi R."/>
            <person name="Steentjes M.B.F."/>
            <person name="Corcolon B."/>
            <person name="Chong P.A."/>
            <person name="Kema G.H.J."/>
            <person name="Seidl M.F."/>
        </authorList>
    </citation>
    <scope>NUCLEOTIDE SEQUENCE [LARGE SCALE GENOMIC DNA]</scope>
    <source>
        <strain evidence="2 3">P124</strain>
    </source>
</reference>
<keyword evidence="3" id="KW-1185">Reference proteome</keyword>
<dbReference type="Proteomes" id="UP001305779">
    <property type="component" value="Unassembled WGS sequence"/>
</dbReference>
<evidence type="ECO:0000256" key="1">
    <source>
        <dbReference type="SAM" id="MobiDB-lite"/>
    </source>
</evidence>